<comment type="caution">
    <text evidence="3">The sequence shown here is derived from an EMBL/GenBank/DDBJ whole genome shotgun (WGS) entry which is preliminary data.</text>
</comment>
<evidence type="ECO:0000313" key="4">
    <source>
        <dbReference type="Proteomes" id="UP001219518"/>
    </source>
</evidence>
<keyword evidence="4" id="KW-1185">Reference proteome</keyword>
<accession>A0AAE1GTD9</accession>
<keyword evidence="1" id="KW-0175">Coiled coil</keyword>
<feature type="region of interest" description="Disordered" evidence="2">
    <location>
        <begin position="564"/>
        <end position="631"/>
    </location>
</feature>
<dbReference type="AlphaFoldDB" id="A0AAE1GTD9"/>
<proteinExistence type="predicted"/>
<dbReference type="Proteomes" id="UP001219518">
    <property type="component" value="Unassembled WGS sequence"/>
</dbReference>
<feature type="non-terminal residue" evidence="3">
    <location>
        <position position="731"/>
    </location>
</feature>
<evidence type="ECO:0000313" key="3">
    <source>
        <dbReference type="EMBL" id="KAK3907500.1"/>
    </source>
</evidence>
<sequence>GDDSALSATFTPQYEATSTPLRGVVQGRPDDGPDSIARARPAGNQSALSATFMPPHEVTSTPLRCVDQGRPADGPESIVRARPTANVDCRSWAYHPDRSMVPPTCGLPDWEDGLAAALANTTVPLSSVQRTQVVSHLHGHMSKWVKDSFPSRVEYDNILTAFFTKYPHVNDQASARLGGPGDLIRNRQNSWRRALQRKWKYSRSGRTGGILDTMRAKFGRPAPRRVSETQKLCSADRKRDADPYLPQCDEGETPEGIHFKRERLNSLWCGETEAAVEGEFDNLWSTSKITKEAGIQLCRDISVQQIHDFCRMRGTRANCALKVHEISKRAGNVGLECTRYRGHVRGISADEEADIRVLEACLPFLAREKAGYWIRFETSRSPRTLNHSGLIVVAYPGEDGTYSSGDASFVPYIYNERVCSDDHLGVVEAFVVLCCVCHLGSFEFGTLCPNSWRSLSEAIFGFPLEQAAMTDGYVRLLNRLTEKAVLTPEALALINDDVREWALQQRHLRALLEEEQGVAGALQMTKSYISDVALQYGQSVREVLQLMGLTSEETQRMLDMDDAEGRNHETAGGQQDVGGGDSSSSDVDVERWTGAGVEDMNDADGRHHETASGQQCEVQDVGGGGSSRSDVDVERWTGAGVDAEGQHHGTAGGQKNEVNDVDAADVVVTDIGRFSRRTLDTVAAVFSASPKRRREEEVRDLRERIRRLETELAADHRRLRVLEAELLLEEF</sequence>
<evidence type="ECO:0000256" key="1">
    <source>
        <dbReference type="SAM" id="Coils"/>
    </source>
</evidence>
<name>A0AAE1GTD9_9NEOP</name>
<gene>
    <name evidence="3" type="ORF">KUF71_002999</name>
</gene>
<reference evidence="3" key="1">
    <citation type="submission" date="2021-07" db="EMBL/GenBank/DDBJ databases">
        <authorList>
            <person name="Catto M.A."/>
            <person name="Jacobson A."/>
            <person name="Kennedy G."/>
            <person name="Labadie P."/>
            <person name="Hunt B.G."/>
            <person name="Srinivasan R."/>
        </authorList>
    </citation>
    <scope>NUCLEOTIDE SEQUENCE</scope>
    <source>
        <strain evidence="3">PL_HMW_Pooled</strain>
        <tissue evidence="3">Head</tissue>
    </source>
</reference>
<dbReference type="EMBL" id="JAHWGI010000011">
    <property type="protein sequence ID" value="KAK3907500.1"/>
    <property type="molecule type" value="Genomic_DNA"/>
</dbReference>
<protein>
    <submittedName>
        <fullName evidence="3">Sterile alpha motif domain-containing protein 3</fullName>
    </submittedName>
</protein>
<feature type="coiled-coil region" evidence="1">
    <location>
        <begin position="691"/>
        <end position="725"/>
    </location>
</feature>
<feature type="region of interest" description="Disordered" evidence="2">
    <location>
        <begin position="1"/>
        <end position="45"/>
    </location>
</feature>
<organism evidence="3 4">
    <name type="scientific">Frankliniella fusca</name>
    <dbReference type="NCBI Taxonomy" id="407009"/>
    <lineage>
        <taxon>Eukaryota</taxon>
        <taxon>Metazoa</taxon>
        <taxon>Ecdysozoa</taxon>
        <taxon>Arthropoda</taxon>
        <taxon>Hexapoda</taxon>
        <taxon>Insecta</taxon>
        <taxon>Pterygota</taxon>
        <taxon>Neoptera</taxon>
        <taxon>Paraneoptera</taxon>
        <taxon>Thysanoptera</taxon>
        <taxon>Terebrantia</taxon>
        <taxon>Thripoidea</taxon>
        <taxon>Thripidae</taxon>
        <taxon>Frankliniella</taxon>
    </lineage>
</organism>
<feature type="compositionally biased region" description="Polar residues" evidence="2">
    <location>
        <begin position="1"/>
        <end position="20"/>
    </location>
</feature>
<evidence type="ECO:0000256" key="2">
    <source>
        <dbReference type="SAM" id="MobiDB-lite"/>
    </source>
</evidence>
<reference evidence="3" key="2">
    <citation type="journal article" date="2023" name="BMC Genomics">
        <title>Pest status, molecular evolution, and epigenetic factors derived from the genome assembly of Frankliniella fusca, a thysanopteran phytovirus vector.</title>
        <authorList>
            <person name="Catto M.A."/>
            <person name="Labadie P.E."/>
            <person name="Jacobson A.L."/>
            <person name="Kennedy G.G."/>
            <person name="Srinivasan R."/>
            <person name="Hunt B.G."/>
        </authorList>
    </citation>
    <scope>NUCLEOTIDE SEQUENCE</scope>
    <source>
        <strain evidence="3">PL_HMW_Pooled</strain>
    </source>
</reference>